<dbReference type="PANTHER" id="PTHR12549:SF38">
    <property type="entry name" value="JMJC DOMAIN-CONTAINING HISTONE DEMETHYLASE 2, ISOFORM A"/>
    <property type="match status" value="1"/>
</dbReference>
<dbReference type="GO" id="GO:0046872">
    <property type="term" value="F:metal ion binding"/>
    <property type="evidence" value="ECO:0007669"/>
    <property type="project" value="UniProtKB-KW"/>
</dbReference>
<dbReference type="GO" id="GO:0031490">
    <property type="term" value="F:chromatin DNA binding"/>
    <property type="evidence" value="ECO:0007669"/>
    <property type="project" value="TreeGrafter"/>
</dbReference>
<evidence type="ECO:0000313" key="7">
    <source>
        <dbReference type="EMBL" id="CAK7324180.1"/>
    </source>
</evidence>
<organism evidence="7 8">
    <name type="scientific">Dovyalis caffra</name>
    <dbReference type="NCBI Taxonomy" id="77055"/>
    <lineage>
        <taxon>Eukaryota</taxon>
        <taxon>Viridiplantae</taxon>
        <taxon>Streptophyta</taxon>
        <taxon>Embryophyta</taxon>
        <taxon>Tracheophyta</taxon>
        <taxon>Spermatophyta</taxon>
        <taxon>Magnoliopsida</taxon>
        <taxon>eudicotyledons</taxon>
        <taxon>Gunneridae</taxon>
        <taxon>Pentapetalae</taxon>
        <taxon>rosids</taxon>
        <taxon>fabids</taxon>
        <taxon>Malpighiales</taxon>
        <taxon>Salicaceae</taxon>
        <taxon>Flacourtieae</taxon>
        <taxon>Dovyalis</taxon>
    </lineage>
</organism>
<accession>A0AAV1QTP1</accession>
<dbReference type="FunFam" id="2.60.120.650:FF:000033">
    <property type="entry name" value="Transcription factor jumonji (JmjC) domain-containing protein"/>
    <property type="match status" value="1"/>
</dbReference>
<dbReference type="GO" id="GO:0000785">
    <property type="term" value="C:chromatin"/>
    <property type="evidence" value="ECO:0007669"/>
    <property type="project" value="TreeGrafter"/>
</dbReference>
<feature type="compositionally biased region" description="Basic and acidic residues" evidence="5">
    <location>
        <begin position="626"/>
        <end position="635"/>
    </location>
</feature>
<dbReference type="GO" id="GO:0006357">
    <property type="term" value="P:regulation of transcription by RNA polymerase II"/>
    <property type="evidence" value="ECO:0007669"/>
    <property type="project" value="TreeGrafter"/>
</dbReference>
<dbReference type="SMART" id="SM00558">
    <property type="entry name" value="JmjC"/>
    <property type="match status" value="1"/>
</dbReference>
<gene>
    <name evidence="7" type="ORF">DCAF_LOCUS1817</name>
</gene>
<keyword evidence="8" id="KW-1185">Reference proteome</keyword>
<comment type="subcellular location">
    <subcellularLocation>
        <location evidence="1">Nucleus</location>
    </subcellularLocation>
</comment>
<dbReference type="Pfam" id="PF02373">
    <property type="entry name" value="JmjC"/>
    <property type="match status" value="1"/>
</dbReference>
<dbReference type="Proteomes" id="UP001314170">
    <property type="component" value="Unassembled WGS sequence"/>
</dbReference>
<reference evidence="7 8" key="1">
    <citation type="submission" date="2024-01" db="EMBL/GenBank/DDBJ databases">
        <authorList>
            <person name="Waweru B."/>
        </authorList>
    </citation>
    <scope>NUCLEOTIDE SEQUENCE [LARGE SCALE GENOMIC DNA]</scope>
</reference>
<dbReference type="PROSITE" id="PS51184">
    <property type="entry name" value="JMJC"/>
    <property type="match status" value="1"/>
</dbReference>
<comment type="similarity">
    <text evidence="2">Belongs to the JARID1 histone demethylase family.</text>
</comment>
<dbReference type="AlphaFoldDB" id="A0AAV1QTP1"/>
<evidence type="ECO:0000256" key="1">
    <source>
        <dbReference type="ARBA" id="ARBA00004123"/>
    </source>
</evidence>
<feature type="domain" description="JmjC" evidence="6">
    <location>
        <begin position="512"/>
        <end position="865"/>
    </location>
</feature>
<dbReference type="PANTHER" id="PTHR12549">
    <property type="entry name" value="JMJC DOMAIN-CONTAINING HISTONE DEMETHYLATION PROTEIN"/>
    <property type="match status" value="1"/>
</dbReference>
<dbReference type="InterPro" id="IPR045109">
    <property type="entry name" value="LSDs-like"/>
</dbReference>
<feature type="compositionally biased region" description="Basic residues" evidence="5">
    <location>
        <begin position="636"/>
        <end position="648"/>
    </location>
</feature>
<dbReference type="SUPFAM" id="SSF51197">
    <property type="entry name" value="Clavaminate synthase-like"/>
    <property type="match status" value="1"/>
</dbReference>
<proteinExistence type="inferred from homology"/>
<protein>
    <recommendedName>
        <fullName evidence="6">JmjC domain-containing protein</fullName>
    </recommendedName>
</protein>
<dbReference type="GO" id="GO:0003712">
    <property type="term" value="F:transcription coregulator activity"/>
    <property type="evidence" value="ECO:0007669"/>
    <property type="project" value="TreeGrafter"/>
</dbReference>
<dbReference type="Gene3D" id="2.60.120.650">
    <property type="entry name" value="Cupin"/>
    <property type="match status" value="2"/>
</dbReference>
<sequence length="900" mass="102676">MGQLKTILMYPERTHGEIEMACPFCRGNCNCRICLKEDVVVLAGDDKADANTKLQKFLYLLHRTLPLLRHIQREQNSEIYAESRIRGSQLTEEHVTKSLLDDDDRVYCDSCSTSIVNFHRSCPNPDCSYDLCLTCCSELRIGLKPGGDEAESSHQQYVERVDSQDAHVHDQITENGKGVGCKTQVFNLESKCTADMSCEFPDWRAESDGRIPCPPKELGGCGTEMLALRRIFDANFVEEMIKSAEELTLNYQSPDFRLCEECSLCHHTSSTENGSKDFAVRKAAYRENSDDNFLYCPNALQLCDDDSEHFQMHWMRGEPVVVRHVLERTSGLSWEPMVMWRAFKGAEKIIKEEAHRVRAIDCLDWCEVGVLYLHVEVAFSAFAIVVLLITDFFLIVQCLASNNNGGQRNKRVLSVIRTNFRTGLCNGPFAEHMCACPSAKVTSCSDRQLGHMVQVNIFQFFKGYLEGRSYMNGWPEMLKLKDWPPSNLFEECLPRHGAEYISMLPFSEYTHPKSGILNMATKLPAVLKPDLGPKTYIAYGFVEELGRGDSVTKLHCDISDADAAIIDTRIPDAFSYQDFLNACLASFKLSIFVNVLTHMTEVKVPRWQSKIIKKIQKQHEAEDMNKSCGEIEKVTRKSGRKQRKRQRKVEKMDPELPQKDENIESDSSLERLYVQEQKLEEQRSMCQELRKSFGVVCGLRCSSSAKSEVAADTNLEAVAKMNVGMRSADLNESVNRDCIEENHPSELVHGGAVWDIFRRQDVPKLIEYLKRHQKEFRHFSSLPVNSVIHPIHDQTFYLNKKHKRQLKEEFNVEPWTFEQHLGEAVFIPAGCPHQVRNRQSCIKVALDFVSPENVQECIRLTEEFRLLPKTHRAKEDKLEVKKMALFAASAAVTEAKNLTS</sequence>
<evidence type="ECO:0000259" key="6">
    <source>
        <dbReference type="PROSITE" id="PS51184"/>
    </source>
</evidence>
<name>A0AAV1QTP1_9ROSI</name>
<keyword evidence="3" id="KW-0479">Metal-binding</keyword>
<evidence type="ECO:0000313" key="8">
    <source>
        <dbReference type="Proteomes" id="UP001314170"/>
    </source>
</evidence>
<dbReference type="GO" id="GO:0032454">
    <property type="term" value="F:histone H3K9 demethylase activity"/>
    <property type="evidence" value="ECO:0007669"/>
    <property type="project" value="InterPro"/>
</dbReference>
<dbReference type="EMBL" id="CAWUPB010000246">
    <property type="protein sequence ID" value="CAK7324180.1"/>
    <property type="molecule type" value="Genomic_DNA"/>
</dbReference>
<evidence type="ECO:0000256" key="3">
    <source>
        <dbReference type="ARBA" id="ARBA00022723"/>
    </source>
</evidence>
<dbReference type="GO" id="GO:0000118">
    <property type="term" value="C:histone deacetylase complex"/>
    <property type="evidence" value="ECO:0007669"/>
    <property type="project" value="TreeGrafter"/>
</dbReference>
<evidence type="ECO:0000256" key="4">
    <source>
        <dbReference type="ARBA" id="ARBA00023242"/>
    </source>
</evidence>
<dbReference type="InterPro" id="IPR003347">
    <property type="entry name" value="JmjC_dom"/>
</dbReference>
<evidence type="ECO:0000256" key="2">
    <source>
        <dbReference type="ARBA" id="ARBA00006801"/>
    </source>
</evidence>
<feature type="region of interest" description="Disordered" evidence="5">
    <location>
        <begin position="626"/>
        <end position="662"/>
    </location>
</feature>
<feature type="compositionally biased region" description="Basic and acidic residues" evidence="5">
    <location>
        <begin position="649"/>
        <end position="662"/>
    </location>
</feature>
<evidence type="ECO:0000256" key="5">
    <source>
        <dbReference type="SAM" id="MobiDB-lite"/>
    </source>
</evidence>
<comment type="caution">
    <text evidence="7">The sequence shown here is derived from an EMBL/GenBank/DDBJ whole genome shotgun (WGS) entry which is preliminary data.</text>
</comment>
<keyword evidence="4" id="KW-0539">Nucleus</keyword>